<accession>A0A1R3FYH6</accession>
<sequence>MLKEFFLQEFFDKDHGTVSVHVVSFEELSEDEKPRVSAFDRLGMTQTHKSVFDRLNIRSSRQKEVVQAGGSVFDRLSSSKDSTTFFKRFNHQSIA</sequence>
<protein>
    <submittedName>
        <fullName evidence="1">RNA polymerase sigma factor rpoD-like protein</fullName>
    </submittedName>
</protein>
<dbReference type="Proteomes" id="UP000187203">
    <property type="component" value="Unassembled WGS sequence"/>
</dbReference>
<organism evidence="1 2">
    <name type="scientific">Corchorus olitorius</name>
    <dbReference type="NCBI Taxonomy" id="93759"/>
    <lineage>
        <taxon>Eukaryota</taxon>
        <taxon>Viridiplantae</taxon>
        <taxon>Streptophyta</taxon>
        <taxon>Embryophyta</taxon>
        <taxon>Tracheophyta</taxon>
        <taxon>Spermatophyta</taxon>
        <taxon>Magnoliopsida</taxon>
        <taxon>eudicotyledons</taxon>
        <taxon>Gunneridae</taxon>
        <taxon>Pentapetalae</taxon>
        <taxon>rosids</taxon>
        <taxon>malvids</taxon>
        <taxon>Malvales</taxon>
        <taxon>Malvaceae</taxon>
        <taxon>Grewioideae</taxon>
        <taxon>Apeibeae</taxon>
        <taxon>Corchorus</taxon>
    </lineage>
</organism>
<keyword evidence="2" id="KW-1185">Reference proteome</keyword>
<dbReference type="AlphaFoldDB" id="A0A1R3FYH6"/>
<reference evidence="2" key="1">
    <citation type="submission" date="2013-09" db="EMBL/GenBank/DDBJ databases">
        <title>Corchorus olitorius genome sequencing.</title>
        <authorList>
            <person name="Alam M."/>
            <person name="Haque M.S."/>
            <person name="Islam M.S."/>
            <person name="Emdad E.M."/>
            <person name="Islam M.M."/>
            <person name="Ahmed B."/>
            <person name="Halim A."/>
            <person name="Hossen Q.M.M."/>
            <person name="Hossain M.Z."/>
            <person name="Ahmed R."/>
            <person name="Khan M.M."/>
            <person name="Islam R."/>
            <person name="Rashid M.M."/>
            <person name="Khan S.A."/>
            <person name="Rahman M.S."/>
            <person name="Alam M."/>
            <person name="Yahiya A.S."/>
            <person name="Khan M.S."/>
            <person name="Azam M.S."/>
            <person name="Haque T."/>
            <person name="Lashkar M.Z.H."/>
            <person name="Akhand A.I."/>
            <person name="Morshed G."/>
            <person name="Roy S."/>
            <person name="Uddin K.S."/>
            <person name="Rabeya T."/>
            <person name="Hossain A.S."/>
            <person name="Chowdhury A."/>
            <person name="Snigdha A.R."/>
            <person name="Mortoza M.S."/>
            <person name="Matin S.A."/>
            <person name="Hoque S.M.E."/>
            <person name="Islam M.K."/>
            <person name="Roy D.K."/>
            <person name="Haider R."/>
            <person name="Moosa M.M."/>
            <person name="Elias S.M."/>
            <person name="Hasan A.M."/>
            <person name="Jahan S."/>
            <person name="Shafiuddin M."/>
            <person name="Mahmood N."/>
            <person name="Shommy N.S."/>
        </authorList>
    </citation>
    <scope>NUCLEOTIDE SEQUENCE [LARGE SCALE GENOMIC DNA]</scope>
    <source>
        <strain evidence="2">cv. O-4</strain>
    </source>
</reference>
<proteinExistence type="predicted"/>
<dbReference type="EMBL" id="AWUE01024404">
    <property type="protein sequence ID" value="OMO50846.1"/>
    <property type="molecule type" value="Genomic_DNA"/>
</dbReference>
<comment type="caution">
    <text evidence="1">The sequence shown here is derived from an EMBL/GenBank/DDBJ whole genome shotgun (WGS) entry which is preliminary data.</text>
</comment>
<evidence type="ECO:0000313" key="1">
    <source>
        <dbReference type="EMBL" id="OMO50846.1"/>
    </source>
</evidence>
<name>A0A1R3FYH6_9ROSI</name>
<gene>
    <name evidence="1" type="ORF">COLO4_37875</name>
</gene>
<evidence type="ECO:0000313" key="2">
    <source>
        <dbReference type="Proteomes" id="UP000187203"/>
    </source>
</evidence>